<name>A0A1P8F5Y6_9CHLR</name>
<evidence type="ECO:0000256" key="1">
    <source>
        <dbReference type="SAM" id="Phobius"/>
    </source>
</evidence>
<feature type="transmembrane region" description="Helical" evidence="1">
    <location>
        <begin position="6"/>
        <end position="28"/>
    </location>
</feature>
<dbReference type="PANTHER" id="PTHR35792:SF1">
    <property type="entry name" value="SLL0268 PROTEIN"/>
    <property type="match status" value="1"/>
</dbReference>
<sequence length="78" mass="8212">MEENTNRGLMAGLLAGAAIGISLGLLYAPRSGVETREMLRKRADDMKVRAESLSHSIRDKVAGVAHPIGGDGHGEAQT</sequence>
<reference evidence="3" key="1">
    <citation type="submission" date="2016-11" db="EMBL/GenBank/DDBJ databases">
        <title>Dehalogenimonas formicexedens sp. nov., a chlorinated alkane respiring bacterium isolated from contaminated groundwater.</title>
        <authorList>
            <person name="Key T.A."/>
            <person name="Bowman K.S."/>
            <person name="Lee I."/>
            <person name="Chun J."/>
            <person name="Albuquerque L."/>
            <person name="da Costa M.S."/>
            <person name="Rainey F.A."/>
            <person name="Moe W.M."/>
        </authorList>
    </citation>
    <scope>NUCLEOTIDE SEQUENCE [LARGE SCALE GENOMIC DNA]</scope>
    <source>
        <strain evidence="3">NSZ-14</strain>
    </source>
</reference>
<keyword evidence="1" id="KW-0472">Membrane</keyword>
<organism evidence="2 3">
    <name type="scientific">Dehalogenimonas formicexedens</name>
    <dbReference type="NCBI Taxonomy" id="1839801"/>
    <lineage>
        <taxon>Bacteria</taxon>
        <taxon>Bacillati</taxon>
        <taxon>Chloroflexota</taxon>
        <taxon>Dehalococcoidia</taxon>
        <taxon>Dehalococcoidales</taxon>
        <taxon>Dehalococcoidaceae</taxon>
        <taxon>Dehalogenimonas</taxon>
    </lineage>
</organism>
<dbReference type="AlphaFoldDB" id="A0A1P8F5Y6"/>
<keyword evidence="1" id="KW-1133">Transmembrane helix</keyword>
<dbReference type="OrthoDB" id="157950at2"/>
<protein>
    <submittedName>
        <fullName evidence="2">YtxH-like protein</fullName>
    </submittedName>
</protein>
<keyword evidence="3" id="KW-1185">Reference proteome</keyword>
<dbReference type="Proteomes" id="UP000185934">
    <property type="component" value="Chromosome"/>
</dbReference>
<dbReference type="STRING" id="1839801.Dform_00541"/>
<dbReference type="InterPro" id="IPR052928">
    <property type="entry name" value="Desiccation-related_membrane"/>
</dbReference>
<dbReference type="Pfam" id="PF12732">
    <property type="entry name" value="YtxH"/>
    <property type="match status" value="1"/>
</dbReference>
<evidence type="ECO:0000313" key="2">
    <source>
        <dbReference type="EMBL" id="APV43896.1"/>
    </source>
</evidence>
<dbReference type="RefSeq" id="WP_076003645.1">
    <property type="nucleotide sequence ID" value="NZ_CP018258.1"/>
</dbReference>
<evidence type="ECO:0000313" key="3">
    <source>
        <dbReference type="Proteomes" id="UP000185934"/>
    </source>
</evidence>
<dbReference type="EMBL" id="CP018258">
    <property type="protein sequence ID" value="APV43896.1"/>
    <property type="molecule type" value="Genomic_DNA"/>
</dbReference>
<accession>A0A1P8F5Y6</accession>
<keyword evidence="1" id="KW-0812">Transmembrane</keyword>
<dbReference type="KEGG" id="dfo:Dform_00541"/>
<dbReference type="InterPro" id="IPR024623">
    <property type="entry name" value="YtxH"/>
</dbReference>
<dbReference type="PANTHER" id="PTHR35792">
    <property type="entry name" value="GENERAL STRESS PROTEIN"/>
    <property type="match status" value="1"/>
</dbReference>
<proteinExistence type="predicted"/>
<gene>
    <name evidence="2" type="ORF">Dform_00541</name>
</gene>